<evidence type="ECO:0000259" key="1">
    <source>
        <dbReference type="PROSITE" id="PS50041"/>
    </source>
</evidence>
<sequence>MAPFWIGVHDVLQPIPLHFIWANGHPVDMFHGWAHGEPSGNQYCVQLQRTFAIVRERSRTFAIERSVRSERSRTEANPLGR</sequence>
<evidence type="ECO:0000313" key="2">
    <source>
        <dbReference type="EMBL" id="KAH3821855.1"/>
    </source>
</evidence>
<organism evidence="2 3">
    <name type="scientific">Dreissena polymorpha</name>
    <name type="common">Zebra mussel</name>
    <name type="synonym">Mytilus polymorpha</name>
    <dbReference type="NCBI Taxonomy" id="45954"/>
    <lineage>
        <taxon>Eukaryota</taxon>
        <taxon>Metazoa</taxon>
        <taxon>Spiralia</taxon>
        <taxon>Lophotrochozoa</taxon>
        <taxon>Mollusca</taxon>
        <taxon>Bivalvia</taxon>
        <taxon>Autobranchia</taxon>
        <taxon>Heteroconchia</taxon>
        <taxon>Euheterodonta</taxon>
        <taxon>Imparidentia</taxon>
        <taxon>Neoheterodontei</taxon>
        <taxon>Myida</taxon>
        <taxon>Dreissenoidea</taxon>
        <taxon>Dreissenidae</taxon>
        <taxon>Dreissena</taxon>
    </lineage>
</organism>
<dbReference type="InterPro" id="IPR016187">
    <property type="entry name" value="CTDL_fold"/>
</dbReference>
<keyword evidence="3" id="KW-1185">Reference proteome</keyword>
<dbReference type="Gene3D" id="3.10.100.10">
    <property type="entry name" value="Mannose-Binding Protein A, subunit A"/>
    <property type="match status" value="1"/>
</dbReference>
<dbReference type="PROSITE" id="PS50041">
    <property type="entry name" value="C_TYPE_LECTIN_2"/>
    <property type="match status" value="1"/>
</dbReference>
<reference evidence="2" key="2">
    <citation type="submission" date="2020-11" db="EMBL/GenBank/DDBJ databases">
        <authorList>
            <person name="McCartney M.A."/>
            <person name="Auch B."/>
            <person name="Kono T."/>
            <person name="Mallez S."/>
            <person name="Becker A."/>
            <person name="Gohl D.M."/>
            <person name="Silverstein K.A.T."/>
            <person name="Koren S."/>
            <person name="Bechman K.B."/>
            <person name="Herman A."/>
            <person name="Abrahante J.E."/>
            <person name="Garbe J."/>
        </authorList>
    </citation>
    <scope>NUCLEOTIDE SEQUENCE</scope>
    <source>
        <strain evidence="2">Duluth1</strain>
        <tissue evidence="2">Whole animal</tissue>
    </source>
</reference>
<accession>A0A9D4JRG5</accession>
<evidence type="ECO:0000313" key="3">
    <source>
        <dbReference type="Proteomes" id="UP000828390"/>
    </source>
</evidence>
<feature type="domain" description="C-type lectin" evidence="1">
    <location>
        <begin position="1"/>
        <end position="47"/>
    </location>
</feature>
<dbReference type="SUPFAM" id="SSF56436">
    <property type="entry name" value="C-type lectin-like"/>
    <property type="match status" value="1"/>
</dbReference>
<comment type="caution">
    <text evidence="2">The sequence shown here is derived from an EMBL/GenBank/DDBJ whole genome shotgun (WGS) entry which is preliminary data.</text>
</comment>
<dbReference type="InterPro" id="IPR016186">
    <property type="entry name" value="C-type_lectin-like/link_sf"/>
</dbReference>
<dbReference type="Proteomes" id="UP000828390">
    <property type="component" value="Unassembled WGS sequence"/>
</dbReference>
<dbReference type="EMBL" id="JAIWYP010000005">
    <property type="protein sequence ID" value="KAH3821855.1"/>
    <property type="molecule type" value="Genomic_DNA"/>
</dbReference>
<gene>
    <name evidence="2" type="ORF">DPMN_123623</name>
</gene>
<dbReference type="CDD" id="cd00037">
    <property type="entry name" value="CLECT"/>
    <property type="match status" value="1"/>
</dbReference>
<proteinExistence type="predicted"/>
<protein>
    <recommendedName>
        <fullName evidence="1">C-type lectin domain-containing protein</fullName>
    </recommendedName>
</protein>
<name>A0A9D4JRG5_DREPO</name>
<reference evidence="2" key="1">
    <citation type="journal article" date="2019" name="bioRxiv">
        <title>The Genome of the Zebra Mussel, Dreissena polymorpha: A Resource for Invasive Species Research.</title>
        <authorList>
            <person name="McCartney M.A."/>
            <person name="Auch B."/>
            <person name="Kono T."/>
            <person name="Mallez S."/>
            <person name="Zhang Y."/>
            <person name="Obille A."/>
            <person name="Becker A."/>
            <person name="Abrahante J.E."/>
            <person name="Garbe J."/>
            <person name="Badalamenti J.P."/>
            <person name="Herman A."/>
            <person name="Mangelson H."/>
            <person name="Liachko I."/>
            <person name="Sullivan S."/>
            <person name="Sone E.D."/>
            <person name="Koren S."/>
            <person name="Silverstein K.A.T."/>
            <person name="Beckman K.B."/>
            <person name="Gohl D.M."/>
        </authorList>
    </citation>
    <scope>NUCLEOTIDE SEQUENCE</scope>
    <source>
        <strain evidence="2">Duluth1</strain>
        <tissue evidence="2">Whole animal</tissue>
    </source>
</reference>
<dbReference type="AlphaFoldDB" id="A0A9D4JRG5"/>
<dbReference type="InterPro" id="IPR001304">
    <property type="entry name" value="C-type_lectin-like"/>
</dbReference>